<dbReference type="PROSITE" id="PS50943">
    <property type="entry name" value="HTH_CROC1"/>
    <property type="match status" value="1"/>
</dbReference>
<feature type="region of interest" description="Disordered" evidence="6">
    <location>
        <begin position="1"/>
        <end position="25"/>
    </location>
</feature>
<dbReference type="Gene3D" id="1.10.10.10">
    <property type="entry name" value="Winged helix-like DNA-binding domain superfamily/Winged helix DNA-binding domain"/>
    <property type="match status" value="1"/>
</dbReference>
<evidence type="ECO:0000259" key="7">
    <source>
        <dbReference type="PROSITE" id="PS50943"/>
    </source>
</evidence>
<dbReference type="EMBL" id="CP023695">
    <property type="protein sequence ID" value="QEV19737.1"/>
    <property type="molecule type" value="Genomic_DNA"/>
</dbReference>
<dbReference type="GO" id="GO:0003677">
    <property type="term" value="F:DNA binding"/>
    <property type="evidence" value="ECO:0007669"/>
    <property type="project" value="UniProtKB-KW"/>
</dbReference>
<keyword evidence="5" id="KW-0804">Transcription</keyword>
<gene>
    <name evidence="8" type="ORF">CP975_21515</name>
</gene>
<name>A0A5J6HRX1_STRAD</name>
<dbReference type="GO" id="GO:0016987">
    <property type="term" value="F:sigma factor activity"/>
    <property type="evidence" value="ECO:0007669"/>
    <property type="project" value="UniProtKB-KW"/>
</dbReference>
<reference evidence="8 9" key="1">
    <citation type="submission" date="2017-09" db="EMBL/GenBank/DDBJ databases">
        <authorList>
            <person name="Lee N."/>
            <person name="Cho B.-K."/>
        </authorList>
    </citation>
    <scope>NUCLEOTIDE SEQUENCE [LARGE SCALE GENOMIC DNA]</scope>
    <source>
        <strain evidence="8 9">ATCC 12461</strain>
    </source>
</reference>
<dbReference type="AlphaFoldDB" id="A0A5J6HRX1"/>
<dbReference type="InterPro" id="IPR039425">
    <property type="entry name" value="RNA_pol_sigma-70-like"/>
</dbReference>
<feature type="compositionally biased region" description="Basic and acidic residues" evidence="6">
    <location>
        <begin position="43"/>
        <end position="58"/>
    </location>
</feature>
<dbReference type="InterPro" id="IPR013325">
    <property type="entry name" value="RNA_pol_sigma_r2"/>
</dbReference>
<keyword evidence="2" id="KW-0805">Transcription regulation</keyword>
<dbReference type="InterPro" id="IPR036388">
    <property type="entry name" value="WH-like_DNA-bd_sf"/>
</dbReference>
<sequence>MPQSPATSLPSPKERRRLREAKSLSHADVAAKLGVTRETVRLWEKGRTHPRGRSHEAYAKLLNSLAKTEERPQERPARRHAQAPPTDGARSTTRPEPPVKRAAKPQTPTAVASSPAAVSGHAHHPSPSPPPPLPDPEPEAEPECGPDHEPGSGPEPKPEPEPESSADPTAAPAPDPAPSRPRTPAHAFDALCAHTAPTLVRQAYVLTGRRTLAQEAVERAFQQAWFRWPEVAVDRDPAGWVRAVVHEYAMSPWHRFRPSLRHSDAPPAEPADRAFLDVLLSLPPAQRRTLLLYDGIGLDLPETAAETEASTPAAAYRLLHAREVVAERLPDLADPGTLHRRLAELGGAEKLRPPTPERVRITGEHRARVWTRAAIALTTLIIGATALTLRTAPTHYEPPQAPGRAISGVPPRMGPGPLSYEDEELREKLRSYVPNGPHRLLPEPK</sequence>
<dbReference type="GO" id="GO:0006352">
    <property type="term" value="P:DNA-templated transcription initiation"/>
    <property type="evidence" value="ECO:0007669"/>
    <property type="project" value="InterPro"/>
</dbReference>
<feature type="compositionally biased region" description="Basic and acidic residues" evidence="6">
    <location>
        <begin position="145"/>
        <end position="160"/>
    </location>
</feature>
<dbReference type="Gene3D" id="1.10.260.40">
    <property type="entry name" value="lambda repressor-like DNA-binding domains"/>
    <property type="match status" value="1"/>
</dbReference>
<comment type="similarity">
    <text evidence="1">Belongs to the sigma-70 factor family. ECF subfamily.</text>
</comment>
<dbReference type="OrthoDB" id="3869980at2"/>
<dbReference type="SUPFAM" id="SSF47413">
    <property type="entry name" value="lambda repressor-like DNA-binding domains"/>
    <property type="match status" value="1"/>
</dbReference>
<dbReference type="CDD" id="cd00093">
    <property type="entry name" value="HTH_XRE"/>
    <property type="match status" value="1"/>
</dbReference>
<dbReference type="InterPro" id="IPR010982">
    <property type="entry name" value="Lambda_DNA-bd_dom_sf"/>
</dbReference>
<dbReference type="PANTHER" id="PTHR43133">
    <property type="entry name" value="RNA POLYMERASE ECF-TYPE SIGMA FACTO"/>
    <property type="match status" value="1"/>
</dbReference>
<evidence type="ECO:0000256" key="2">
    <source>
        <dbReference type="ARBA" id="ARBA00023015"/>
    </source>
</evidence>
<protein>
    <submittedName>
        <fullName evidence="8">Helix-turn-helix domain-containing protein</fullName>
    </submittedName>
</protein>
<evidence type="ECO:0000256" key="3">
    <source>
        <dbReference type="ARBA" id="ARBA00023082"/>
    </source>
</evidence>
<keyword evidence="4" id="KW-0238">DNA-binding</keyword>
<feature type="region of interest" description="Disordered" evidence="6">
    <location>
        <begin position="43"/>
        <end position="184"/>
    </location>
</feature>
<keyword evidence="9" id="KW-1185">Reference proteome</keyword>
<feature type="region of interest" description="Disordered" evidence="6">
    <location>
        <begin position="393"/>
        <end position="422"/>
    </location>
</feature>
<evidence type="ECO:0000256" key="1">
    <source>
        <dbReference type="ARBA" id="ARBA00010641"/>
    </source>
</evidence>
<dbReference type="PANTHER" id="PTHR43133:SF8">
    <property type="entry name" value="RNA POLYMERASE SIGMA FACTOR HI_1459-RELATED"/>
    <property type="match status" value="1"/>
</dbReference>
<dbReference type="RefSeq" id="WP_150477230.1">
    <property type="nucleotide sequence ID" value="NZ_CP023695.1"/>
</dbReference>
<evidence type="ECO:0000256" key="5">
    <source>
        <dbReference type="ARBA" id="ARBA00023163"/>
    </source>
</evidence>
<organism evidence="8 9">
    <name type="scientific">Streptomyces alboniger</name>
    <dbReference type="NCBI Taxonomy" id="132473"/>
    <lineage>
        <taxon>Bacteria</taxon>
        <taxon>Bacillati</taxon>
        <taxon>Actinomycetota</taxon>
        <taxon>Actinomycetes</taxon>
        <taxon>Kitasatosporales</taxon>
        <taxon>Streptomycetaceae</taxon>
        <taxon>Streptomyces</taxon>
        <taxon>Streptomyces aurantiacus group</taxon>
    </lineage>
</organism>
<evidence type="ECO:0000256" key="4">
    <source>
        <dbReference type="ARBA" id="ARBA00023125"/>
    </source>
</evidence>
<evidence type="ECO:0000256" key="6">
    <source>
        <dbReference type="SAM" id="MobiDB-lite"/>
    </source>
</evidence>
<feature type="domain" description="HTH cro/C1-type" evidence="7">
    <location>
        <begin position="16"/>
        <end position="71"/>
    </location>
</feature>
<evidence type="ECO:0000313" key="8">
    <source>
        <dbReference type="EMBL" id="QEV19737.1"/>
    </source>
</evidence>
<dbReference type="Gene3D" id="1.10.1740.10">
    <property type="match status" value="1"/>
</dbReference>
<keyword evidence="3" id="KW-0731">Sigma factor</keyword>
<feature type="compositionally biased region" description="Pro residues" evidence="6">
    <location>
        <begin position="171"/>
        <end position="181"/>
    </location>
</feature>
<feature type="compositionally biased region" description="Pro residues" evidence="6">
    <location>
        <begin position="126"/>
        <end position="135"/>
    </location>
</feature>
<feature type="compositionally biased region" description="Polar residues" evidence="6">
    <location>
        <begin position="1"/>
        <end position="10"/>
    </location>
</feature>
<evidence type="ECO:0000313" key="9">
    <source>
        <dbReference type="Proteomes" id="UP000326553"/>
    </source>
</evidence>
<feature type="compositionally biased region" description="Basic and acidic residues" evidence="6">
    <location>
        <begin position="67"/>
        <end position="76"/>
    </location>
</feature>
<proteinExistence type="inferred from homology"/>
<dbReference type="InterPro" id="IPR013324">
    <property type="entry name" value="RNA_pol_sigma_r3/r4-like"/>
</dbReference>
<dbReference type="Proteomes" id="UP000326553">
    <property type="component" value="Chromosome"/>
</dbReference>
<dbReference type="SUPFAM" id="SSF88946">
    <property type="entry name" value="Sigma2 domain of RNA polymerase sigma factors"/>
    <property type="match status" value="1"/>
</dbReference>
<dbReference type="InterPro" id="IPR001387">
    <property type="entry name" value="Cro/C1-type_HTH"/>
</dbReference>
<dbReference type="SUPFAM" id="SSF88659">
    <property type="entry name" value="Sigma3 and sigma4 domains of RNA polymerase sigma factors"/>
    <property type="match status" value="1"/>
</dbReference>
<dbReference type="PRINTS" id="PR01217">
    <property type="entry name" value="PRICHEXTENSN"/>
</dbReference>
<dbReference type="Pfam" id="PF01381">
    <property type="entry name" value="HTH_3"/>
    <property type="match status" value="1"/>
</dbReference>
<accession>A0A5J6HRX1</accession>
<dbReference type="KEGG" id="salw:CP975_21515"/>